<reference evidence="7 8" key="1">
    <citation type="submission" date="2013-09" db="EMBL/GenBank/DDBJ databases">
        <title>Corchorus capsularis genome sequencing.</title>
        <authorList>
            <person name="Alam M."/>
            <person name="Haque M.S."/>
            <person name="Islam M.S."/>
            <person name="Emdad E.M."/>
            <person name="Islam M.M."/>
            <person name="Ahmed B."/>
            <person name="Halim A."/>
            <person name="Hossen Q.M.M."/>
            <person name="Hossain M.Z."/>
            <person name="Ahmed R."/>
            <person name="Khan M.M."/>
            <person name="Islam R."/>
            <person name="Rashid M.M."/>
            <person name="Khan S.A."/>
            <person name="Rahman M.S."/>
            <person name="Alam M."/>
        </authorList>
    </citation>
    <scope>NUCLEOTIDE SEQUENCE [LARGE SCALE GENOMIC DNA]</scope>
    <source>
        <strain evidence="8">cv. CVL-1</strain>
        <tissue evidence="7">Whole seedling</tissue>
    </source>
</reference>
<dbReference type="OrthoDB" id="966043at2759"/>
<evidence type="ECO:0000256" key="3">
    <source>
        <dbReference type="ARBA" id="ARBA00023125"/>
    </source>
</evidence>
<dbReference type="AlphaFoldDB" id="A0A1R3K9L2"/>
<dbReference type="Proteomes" id="UP000188268">
    <property type="component" value="Unassembled WGS sequence"/>
</dbReference>
<comment type="caution">
    <text evidence="7">The sequence shown here is derived from an EMBL/GenBank/DDBJ whole genome shotgun (WGS) entry which is preliminary data.</text>
</comment>
<keyword evidence="4" id="KW-0804">Transcription</keyword>
<keyword evidence="3" id="KW-0238">DNA-binding</keyword>
<dbReference type="Pfam" id="PF02362">
    <property type="entry name" value="B3"/>
    <property type="match status" value="1"/>
</dbReference>
<gene>
    <name evidence="7" type="ORF">CCACVL1_02297</name>
</gene>
<dbReference type="SUPFAM" id="SSF101936">
    <property type="entry name" value="DNA-binding pseudobarrel domain"/>
    <property type="match status" value="1"/>
</dbReference>
<organism evidence="7 8">
    <name type="scientific">Corchorus capsularis</name>
    <name type="common">Jute</name>
    <dbReference type="NCBI Taxonomy" id="210143"/>
    <lineage>
        <taxon>Eukaryota</taxon>
        <taxon>Viridiplantae</taxon>
        <taxon>Streptophyta</taxon>
        <taxon>Embryophyta</taxon>
        <taxon>Tracheophyta</taxon>
        <taxon>Spermatophyta</taxon>
        <taxon>Magnoliopsida</taxon>
        <taxon>eudicotyledons</taxon>
        <taxon>Gunneridae</taxon>
        <taxon>Pentapetalae</taxon>
        <taxon>rosids</taxon>
        <taxon>malvids</taxon>
        <taxon>Malvales</taxon>
        <taxon>Malvaceae</taxon>
        <taxon>Grewioideae</taxon>
        <taxon>Apeibeae</taxon>
        <taxon>Corchorus</taxon>
    </lineage>
</organism>
<evidence type="ECO:0000313" key="7">
    <source>
        <dbReference type="EMBL" id="OMP03708.1"/>
    </source>
</evidence>
<protein>
    <recommendedName>
        <fullName evidence="6">TF-B3 domain-containing protein</fullName>
    </recommendedName>
</protein>
<keyword evidence="8" id="KW-1185">Reference proteome</keyword>
<dbReference type="EMBL" id="AWWV01005982">
    <property type="protein sequence ID" value="OMP03708.1"/>
    <property type="molecule type" value="Genomic_DNA"/>
</dbReference>
<evidence type="ECO:0000313" key="8">
    <source>
        <dbReference type="Proteomes" id="UP000188268"/>
    </source>
</evidence>
<evidence type="ECO:0000259" key="6">
    <source>
        <dbReference type="PROSITE" id="PS50863"/>
    </source>
</evidence>
<proteinExistence type="predicted"/>
<name>A0A1R3K9L2_COCAP</name>
<feature type="domain" description="TF-B3" evidence="6">
    <location>
        <begin position="1"/>
        <end position="86"/>
    </location>
</feature>
<dbReference type="SMART" id="SM01019">
    <property type="entry name" value="B3"/>
    <property type="match status" value="1"/>
</dbReference>
<dbReference type="Gene3D" id="2.40.330.10">
    <property type="entry name" value="DNA-binding pseudobarrel domain"/>
    <property type="match status" value="1"/>
</dbReference>
<dbReference type="PROSITE" id="PS50863">
    <property type="entry name" value="B3"/>
    <property type="match status" value="1"/>
</dbReference>
<comment type="subcellular location">
    <subcellularLocation>
        <location evidence="1">Nucleus</location>
    </subcellularLocation>
</comment>
<dbReference type="InterPro" id="IPR003340">
    <property type="entry name" value="B3_DNA-bd"/>
</dbReference>
<dbReference type="InterPro" id="IPR015300">
    <property type="entry name" value="DNA-bd_pseudobarrel_sf"/>
</dbReference>
<evidence type="ECO:0000256" key="2">
    <source>
        <dbReference type="ARBA" id="ARBA00023015"/>
    </source>
</evidence>
<dbReference type="GO" id="GO:0003677">
    <property type="term" value="F:DNA binding"/>
    <property type="evidence" value="ECO:0007669"/>
    <property type="project" value="UniProtKB-KW"/>
</dbReference>
<evidence type="ECO:0000256" key="1">
    <source>
        <dbReference type="ARBA" id="ARBA00004123"/>
    </source>
</evidence>
<dbReference type="GO" id="GO:0005634">
    <property type="term" value="C:nucleus"/>
    <property type="evidence" value="ECO:0007669"/>
    <property type="project" value="UniProtKB-SubCell"/>
</dbReference>
<dbReference type="PANTHER" id="PTHR31920:SF122">
    <property type="entry name" value="B3 DOMAIN-CONTAINING PROTEIN REM23"/>
    <property type="match status" value="1"/>
</dbReference>
<dbReference type="InterPro" id="IPR050655">
    <property type="entry name" value="Plant_B3_domain"/>
</dbReference>
<evidence type="ECO:0000256" key="4">
    <source>
        <dbReference type="ARBA" id="ARBA00023163"/>
    </source>
</evidence>
<dbReference type="PANTHER" id="PTHR31920">
    <property type="entry name" value="B3 DOMAIN-CONTAINING"/>
    <property type="match status" value="1"/>
</dbReference>
<keyword evidence="2" id="KW-0805">Transcription regulation</keyword>
<dbReference type="CDD" id="cd10017">
    <property type="entry name" value="B3_DNA"/>
    <property type="match status" value="1"/>
</dbReference>
<dbReference type="Gramene" id="OMP03708">
    <property type="protein sequence ID" value="OMP03708"/>
    <property type="gene ID" value="CCACVL1_02297"/>
</dbReference>
<sequence>MKLPPQFSKQFQRCIVDKLPEDRFILETCDGKSWAVEVVNVAKDDQVYFREGWKEFVNDDSLGIGGLIVFEYQGDFKFDLDIFGNAPEKGYLQIFGRYIIYPKRKRKMNQPWGADKGQVKLKRLTYLVLRNSSPNL</sequence>
<keyword evidence="5" id="KW-0539">Nucleus</keyword>
<accession>A0A1R3K9L2</accession>
<evidence type="ECO:0000256" key="5">
    <source>
        <dbReference type="ARBA" id="ARBA00023242"/>
    </source>
</evidence>